<dbReference type="GO" id="GO:0008543">
    <property type="term" value="P:fibroblast growth factor receptor signaling pathway"/>
    <property type="evidence" value="ECO:0007669"/>
    <property type="project" value="TreeGrafter"/>
</dbReference>
<evidence type="ECO:0000256" key="6">
    <source>
        <dbReference type="ARBA" id="ARBA00023015"/>
    </source>
</evidence>
<keyword evidence="10" id="KW-1185">Reference proteome</keyword>
<keyword evidence="5" id="KW-0862">Zinc</keyword>
<evidence type="ECO:0000313" key="10">
    <source>
        <dbReference type="Proteomes" id="UP000440578"/>
    </source>
</evidence>
<dbReference type="Proteomes" id="UP000440578">
    <property type="component" value="Unassembled WGS sequence"/>
</dbReference>
<dbReference type="GO" id="GO:0045893">
    <property type="term" value="P:positive regulation of DNA-templated transcription"/>
    <property type="evidence" value="ECO:0007669"/>
    <property type="project" value="InterPro"/>
</dbReference>
<keyword evidence="8" id="KW-0804">Transcription</keyword>
<evidence type="ECO:0000256" key="2">
    <source>
        <dbReference type="ARBA" id="ARBA00021000"/>
    </source>
</evidence>
<keyword evidence="7" id="KW-0010">Activator</keyword>
<dbReference type="GO" id="GO:0008270">
    <property type="term" value="F:zinc ion binding"/>
    <property type="evidence" value="ECO:0007669"/>
    <property type="project" value="InterPro"/>
</dbReference>
<sequence length="111" mass="12368">MHGLASTPSQDRMVLESGSFIQNLLACSECGTRDIKNADKHEQEDEDGTEVITFSHRCSGCRHVIAIHRHTFAVEDGYQEYAMECSLCGHAQDSHCVLPDDPRHSLQAQLL</sequence>
<dbReference type="InterPro" id="IPR038543">
    <property type="entry name" value="Churchill_sf"/>
</dbReference>
<organism evidence="9 10">
    <name type="scientific">Amphibalanus amphitrite</name>
    <name type="common">Striped barnacle</name>
    <name type="synonym">Balanus amphitrite</name>
    <dbReference type="NCBI Taxonomy" id="1232801"/>
    <lineage>
        <taxon>Eukaryota</taxon>
        <taxon>Metazoa</taxon>
        <taxon>Ecdysozoa</taxon>
        <taxon>Arthropoda</taxon>
        <taxon>Crustacea</taxon>
        <taxon>Multicrustacea</taxon>
        <taxon>Cirripedia</taxon>
        <taxon>Thoracica</taxon>
        <taxon>Thoracicalcarea</taxon>
        <taxon>Balanomorpha</taxon>
        <taxon>Balanoidea</taxon>
        <taxon>Balanidae</taxon>
        <taxon>Amphibalaninae</taxon>
        <taxon>Amphibalanus</taxon>
    </lineage>
</organism>
<reference evidence="9 10" key="1">
    <citation type="submission" date="2019-07" db="EMBL/GenBank/DDBJ databases">
        <title>Draft genome assembly of a fouling barnacle, Amphibalanus amphitrite (Darwin, 1854): The first reference genome for Thecostraca.</title>
        <authorList>
            <person name="Kim W."/>
        </authorList>
    </citation>
    <scope>NUCLEOTIDE SEQUENCE [LARGE SCALE GENOMIC DNA]</scope>
    <source>
        <strain evidence="9">SNU_AA5</strain>
        <tissue evidence="9">Soma without cirri and trophi</tissue>
    </source>
</reference>
<evidence type="ECO:0000256" key="5">
    <source>
        <dbReference type="ARBA" id="ARBA00022833"/>
    </source>
</evidence>
<name>A0A6A4VHH8_AMPAM</name>
<dbReference type="Gene3D" id="2.60.40.4240">
    <property type="entry name" value="Transcription activator, Churchill"/>
    <property type="match status" value="1"/>
</dbReference>
<proteinExistence type="inferred from homology"/>
<dbReference type="OrthoDB" id="5954706at2759"/>
<comment type="caution">
    <text evidence="9">The sequence shown here is derived from an EMBL/GenBank/DDBJ whole genome shotgun (WGS) entry which is preliminary data.</text>
</comment>
<dbReference type="PANTHER" id="PTHR31931">
    <property type="entry name" value="PROTEIN CHURCHILL"/>
    <property type="match status" value="1"/>
</dbReference>
<evidence type="ECO:0000313" key="9">
    <source>
        <dbReference type="EMBL" id="KAF0289922.1"/>
    </source>
</evidence>
<evidence type="ECO:0000256" key="3">
    <source>
        <dbReference type="ARBA" id="ARBA00022473"/>
    </source>
</evidence>
<comment type="similarity">
    <text evidence="1">Belongs to the Churchill family.</text>
</comment>
<dbReference type="AlphaFoldDB" id="A0A6A4VHH8"/>
<evidence type="ECO:0000256" key="1">
    <source>
        <dbReference type="ARBA" id="ARBA00009577"/>
    </source>
</evidence>
<evidence type="ECO:0000256" key="7">
    <source>
        <dbReference type="ARBA" id="ARBA00023159"/>
    </source>
</evidence>
<keyword evidence="3" id="KW-0217">Developmental protein</keyword>
<keyword evidence="4" id="KW-0479">Metal-binding</keyword>
<dbReference type="InterPro" id="IPR009508">
    <property type="entry name" value="Transcrpt_activator_Churchill"/>
</dbReference>
<gene>
    <name evidence="9" type="primary">churc1_0</name>
    <name evidence="9" type="ORF">FJT64_011873</name>
</gene>
<protein>
    <recommendedName>
        <fullName evidence="2">Protein Churchill</fullName>
    </recommendedName>
</protein>
<dbReference type="EMBL" id="VIIS01001993">
    <property type="protein sequence ID" value="KAF0289922.1"/>
    <property type="molecule type" value="Genomic_DNA"/>
</dbReference>
<evidence type="ECO:0000256" key="8">
    <source>
        <dbReference type="ARBA" id="ARBA00023163"/>
    </source>
</evidence>
<dbReference type="Pfam" id="PF06573">
    <property type="entry name" value="Churchill"/>
    <property type="match status" value="1"/>
</dbReference>
<evidence type="ECO:0000256" key="4">
    <source>
        <dbReference type="ARBA" id="ARBA00022723"/>
    </source>
</evidence>
<dbReference type="PANTHER" id="PTHR31931:SF2">
    <property type="entry name" value="PROTEIN CHURCHILL"/>
    <property type="match status" value="1"/>
</dbReference>
<accession>A0A6A4VHH8</accession>
<keyword evidence="6" id="KW-0805">Transcription regulation</keyword>